<name>A0A0B7A794_9EUPU</name>
<dbReference type="InterPro" id="IPR052102">
    <property type="entry name" value="Enkurin_domain-protein"/>
</dbReference>
<dbReference type="InterPro" id="IPR027012">
    <property type="entry name" value="Enkurin_dom"/>
</dbReference>
<dbReference type="PROSITE" id="PS51665">
    <property type="entry name" value="ENKURIN"/>
    <property type="match status" value="1"/>
</dbReference>
<organism evidence="8">
    <name type="scientific">Arion vulgaris</name>
    <dbReference type="NCBI Taxonomy" id="1028688"/>
    <lineage>
        <taxon>Eukaryota</taxon>
        <taxon>Metazoa</taxon>
        <taxon>Spiralia</taxon>
        <taxon>Lophotrochozoa</taxon>
        <taxon>Mollusca</taxon>
        <taxon>Gastropoda</taxon>
        <taxon>Heterobranchia</taxon>
        <taxon>Euthyneura</taxon>
        <taxon>Panpulmonata</taxon>
        <taxon>Eupulmonata</taxon>
        <taxon>Stylommatophora</taxon>
        <taxon>Helicina</taxon>
        <taxon>Arionoidea</taxon>
        <taxon>Arionidae</taxon>
        <taxon>Arion</taxon>
    </lineage>
</organism>
<gene>
    <name evidence="8" type="primary">ORF97401</name>
</gene>
<keyword evidence="3" id="KW-0963">Cytoplasm</keyword>
<proteinExistence type="predicted"/>
<keyword evidence="4" id="KW-0206">Cytoskeleton</keyword>
<evidence type="ECO:0000259" key="7">
    <source>
        <dbReference type="PROSITE" id="PS51665"/>
    </source>
</evidence>
<evidence type="ECO:0000256" key="4">
    <source>
        <dbReference type="ARBA" id="ARBA00023212"/>
    </source>
</evidence>
<dbReference type="PANTHER" id="PTHR21490:SF2">
    <property type="entry name" value="ENKURIN DOMAIN-CONTAINING PROTEIN 1"/>
    <property type="match status" value="1"/>
</dbReference>
<feature type="region of interest" description="Disordered" evidence="6">
    <location>
        <begin position="52"/>
        <end position="100"/>
    </location>
</feature>
<sequence>MKSHFDLHSKNQLIENVRRMREIQRRCKQREAEGQECVKVLWKSQKYSNVESKIKQDAQNPEAPRPRSSQFLRAHSRAGPPVKLQSRPCSPDISDKMTVPPASSAGDVKLIRNNFDFIKVNGINAKRTTLQRPLSASALDNHKKRQDELLSQHHIGEIPGYLNQRKKQWQKDEEHRIVNTPDPTMPVGHRQLPENERRETLDLLKKKQDDVIGQIQRLPIGADTVRVKLQRQSMEKQLTEIEEAIKIFSRPKVFVRIDT</sequence>
<evidence type="ECO:0000313" key="8">
    <source>
        <dbReference type="EMBL" id="CEK75871.1"/>
    </source>
</evidence>
<dbReference type="Pfam" id="PF13864">
    <property type="entry name" value="Enkurin"/>
    <property type="match status" value="1"/>
</dbReference>
<accession>A0A0B7A794</accession>
<dbReference type="GO" id="GO:0005929">
    <property type="term" value="C:cilium"/>
    <property type="evidence" value="ECO:0007669"/>
    <property type="project" value="UniProtKB-SubCell"/>
</dbReference>
<dbReference type="AlphaFoldDB" id="A0A0B7A794"/>
<comment type="subcellular location">
    <subcellularLocation>
        <location evidence="1">Cell projection</location>
        <location evidence="1">Cilium</location>
    </subcellularLocation>
    <subcellularLocation>
        <location evidence="2">Cytoplasm</location>
        <location evidence="2">Cytoskeleton</location>
    </subcellularLocation>
</comment>
<dbReference type="GO" id="GO:0005881">
    <property type="term" value="C:cytoplasmic microtubule"/>
    <property type="evidence" value="ECO:0007669"/>
    <property type="project" value="TreeGrafter"/>
</dbReference>
<dbReference type="EMBL" id="HACG01029006">
    <property type="protein sequence ID" value="CEK75871.1"/>
    <property type="molecule type" value="Transcribed_RNA"/>
</dbReference>
<keyword evidence="5" id="KW-0966">Cell projection</keyword>
<feature type="domain" description="Enkurin" evidence="7">
    <location>
        <begin position="164"/>
        <end position="256"/>
    </location>
</feature>
<dbReference type="PANTHER" id="PTHR21490">
    <property type="entry name" value="ENKURIN-RELATED"/>
    <property type="match status" value="1"/>
</dbReference>
<evidence type="ECO:0000256" key="1">
    <source>
        <dbReference type="ARBA" id="ARBA00004138"/>
    </source>
</evidence>
<protein>
    <recommendedName>
        <fullName evidence="7">Enkurin domain-containing protein</fullName>
    </recommendedName>
</protein>
<evidence type="ECO:0000256" key="6">
    <source>
        <dbReference type="SAM" id="MobiDB-lite"/>
    </source>
</evidence>
<evidence type="ECO:0000256" key="5">
    <source>
        <dbReference type="ARBA" id="ARBA00023273"/>
    </source>
</evidence>
<evidence type="ECO:0000256" key="3">
    <source>
        <dbReference type="ARBA" id="ARBA00022490"/>
    </source>
</evidence>
<reference evidence="8" key="1">
    <citation type="submission" date="2014-12" db="EMBL/GenBank/DDBJ databases">
        <title>Insight into the proteome of Arion vulgaris.</title>
        <authorList>
            <person name="Aradska J."/>
            <person name="Bulat T."/>
            <person name="Smidak R."/>
            <person name="Sarate P."/>
            <person name="Gangsoo J."/>
            <person name="Sialana F."/>
            <person name="Bilban M."/>
            <person name="Lubec G."/>
        </authorList>
    </citation>
    <scope>NUCLEOTIDE SEQUENCE</scope>
    <source>
        <tissue evidence="8">Skin</tissue>
    </source>
</reference>
<evidence type="ECO:0000256" key="2">
    <source>
        <dbReference type="ARBA" id="ARBA00004245"/>
    </source>
</evidence>